<evidence type="ECO:0000259" key="1">
    <source>
        <dbReference type="Pfam" id="PF08241"/>
    </source>
</evidence>
<organism evidence="2 3">
    <name type="scientific">Nesterenkonia alkaliphila</name>
    <dbReference type="NCBI Taxonomy" id="1463631"/>
    <lineage>
        <taxon>Bacteria</taxon>
        <taxon>Bacillati</taxon>
        <taxon>Actinomycetota</taxon>
        <taxon>Actinomycetes</taxon>
        <taxon>Micrococcales</taxon>
        <taxon>Micrococcaceae</taxon>
        <taxon>Nesterenkonia</taxon>
    </lineage>
</organism>
<dbReference type="GO" id="GO:0008757">
    <property type="term" value="F:S-adenosylmethionine-dependent methyltransferase activity"/>
    <property type="evidence" value="ECO:0007669"/>
    <property type="project" value="InterPro"/>
</dbReference>
<dbReference type="InterPro" id="IPR050508">
    <property type="entry name" value="Methyltransf_Superfamily"/>
</dbReference>
<dbReference type="SUPFAM" id="SSF53335">
    <property type="entry name" value="S-adenosyl-L-methionine-dependent methyltransferases"/>
    <property type="match status" value="1"/>
</dbReference>
<keyword evidence="2" id="KW-0489">Methyltransferase</keyword>
<accession>A0A7K1ULQ0</accession>
<dbReference type="Gene3D" id="3.40.50.150">
    <property type="entry name" value="Vaccinia Virus protein VP39"/>
    <property type="match status" value="1"/>
</dbReference>
<evidence type="ECO:0000313" key="2">
    <source>
        <dbReference type="EMBL" id="MVT27393.1"/>
    </source>
</evidence>
<sequence length="240" mass="26471">MTLPDFIRAANQRGDPQLYELENQAMDPDGALWTALEQAAPWAGRTLVDLGCGSGYWLPAYHAAGRLIAVEPDEDLLPLARARDSSAEMLHGSAEHLPLPDASADVVHARFAYFFPSRHFDPEPGLREVQRVLKPGGRLVVVDNDSLSGQFAELLQASPGSQAQGHGDYSTRWWAERGAVTTPVMSSWEFGSRQDFEDVLYLEFGETAGPWLAAHPEATGLSYGYLLHTWTRESRPQRPG</sequence>
<reference evidence="2 3" key="1">
    <citation type="submission" date="2019-12" db="EMBL/GenBank/DDBJ databases">
        <title>Nesterenkonia muleiensis sp. nov., a novel actinobacterium isolated from sap of Populus euphratica.</title>
        <authorList>
            <person name="Wang R."/>
        </authorList>
    </citation>
    <scope>NUCLEOTIDE SEQUENCE [LARGE SCALE GENOMIC DNA]</scope>
    <source>
        <strain evidence="2 3">F10</strain>
    </source>
</reference>
<dbReference type="CDD" id="cd02440">
    <property type="entry name" value="AdoMet_MTases"/>
    <property type="match status" value="1"/>
</dbReference>
<gene>
    <name evidence="2" type="ORF">GNZ21_13700</name>
</gene>
<dbReference type="RefSeq" id="WP_157325310.1">
    <property type="nucleotide sequence ID" value="NZ_BMFX01000013.1"/>
</dbReference>
<dbReference type="AlphaFoldDB" id="A0A7K1ULQ0"/>
<feature type="domain" description="Methyltransferase type 11" evidence="1">
    <location>
        <begin position="48"/>
        <end position="141"/>
    </location>
</feature>
<protein>
    <submittedName>
        <fullName evidence="2">Methyltransferase domain-containing protein</fullName>
    </submittedName>
</protein>
<comment type="caution">
    <text evidence="2">The sequence shown here is derived from an EMBL/GenBank/DDBJ whole genome shotgun (WGS) entry which is preliminary data.</text>
</comment>
<dbReference type="PANTHER" id="PTHR42912:SF93">
    <property type="entry name" value="N6-ADENOSINE-METHYLTRANSFERASE TMT1A"/>
    <property type="match status" value="1"/>
</dbReference>
<evidence type="ECO:0000313" key="3">
    <source>
        <dbReference type="Proteomes" id="UP000460157"/>
    </source>
</evidence>
<dbReference type="Proteomes" id="UP000460157">
    <property type="component" value="Unassembled WGS sequence"/>
</dbReference>
<dbReference type="OrthoDB" id="9797252at2"/>
<dbReference type="GO" id="GO:0032259">
    <property type="term" value="P:methylation"/>
    <property type="evidence" value="ECO:0007669"/>
    <property type="project" value="UniProtKB-KW"/>
</dbReference>
<name>A0A7K1ULQ0_9MICC</name>
<dbReference type="InterPro" id="IPR029063">
    <property type="entry name" value="SAM-dependent_MTases_sf"/>
</dbReference>
<keyword evidence="2" id="KW-0808">Transferase</keyword>
<dbReference type="PANTHER" id="PTHR42912">
    <property type="entry name" value="METHYLTRANSFERASE"/>
    <property type="match status" value="1"/>
</dbReference>
<keyword evidence="3" id="KW-1185">Reference proteome</keyword>
<dbReference type="EMBL" id="WRPM01000098">
    <property type="protein sequence ID" value="MVT27393.1"/>
    <property type="molecule type" value="Genomic_DNA"/>
</dbReference>
<proteinExistence type="predicted"/>
<dbReference type="InterPro" id="IPR013216">
    <property type="entry name" value="Methyltransf_11"/>
</dbReference>
<dbReference type="Pfam" id="PF08241">
    <property type="entry name" value="Methyltransf_11"/>
    <property type="match status" value="1"/>
</dbReference>